<evidence type="ECO:0000313" key="2">
    <source>
        <dbReference type="Proteomes" id="UP000234744"/>
    </source>
</evidence>
<keyword evidence="2" id="KW-1185">Reference proteome</keyword>
<gene>
    <name evidence="1" type="ORF">CXG47_05770</name>
</gene>
<dbReference type="Proteomes" id="UP000234744">
    <property type="component" value="Unassembled WGS sequence"/>
</dbReference>
<protein>
    <submittedName>
        <fullName evidence="1">Uncharacterized protein</fullName>
    </submittedName>
</protein>
<proteinExistence type="predicted"/>
<evidence type="ECO:0000313" key="1">
    <source>
        <dbReference type="EMBL" id="PLV16374.1"/>
    </source>
</evidence>
<comment type="caution">
    <text evidence="1">The sequence shown here is derived from an EMBL/GenBank/DDBJ whole genome shotgun (WGS) entry which is preliminary data.</text>
</comment>
<sequence length="67" mass="7405">MPGLRCGRCLSELTRWLLRGLARSHRYCAGLEICAVPVGAGKPAKRPTQVQHFSYQPNNSQALRVLA</sequence>
<accession>A0ABX4U5X0</accession>
<organism evidence="1 2">
    <name type="scientific">Pseudomonas plecoglossicida</name>
    <dbReference type="NCBI Taxonomy" id="70775"/>
    <lineage>
        <taxon>Bacteria</taxon>
        <taxon>Pseudomonadati</taxon>
        <taxon>Pseudomonadota</taxon>
        <taxon>Gammaproteobacteria</taxon>
        <taxon>Pseudomonadales</taxon>
        <taxon>Pseudomonadaceae</taxon>
        <taxon>Pseudomonas</taxon>
    </lineage>
</organism>
<name>A0ABX4U5X0_PSEDL</name>
<dbReference type="EMBL" id="PJCJ01000002">
    <property type="protein sequence ID" value="PLV16374.1"/>
    <property type="molecule type" value="Genomic_DNA"/>
</dbReference>
<reference evidence="1 2" key="1">
    <citation type="submission" date="2017-12" db="EMBL/GenBank/DDBJ databases">
        <title>Detection of the carbapenemase gene blaVIM-5 in members of the Pseudomonas putida group isolated from polluted Nigerian wetlands.</title>
        <authorList>
            <person name="Adelowo O."/>
            <person name="Vollmers J."/>
            <person name="Maeusezahl I."/>
            <person name="Kaster A.-K."/>
            <person name="Mueller J.A."/>
        </authorList>
    </citation>
    <scope>NUCLEOTIDE SEQUENCE [LARGE SCALE GENOMIC DNA]</scope>
    <source>
        <strain evidence="1 2">MR69</strain>
    </source>
</reference>